<accession>A0A840SNK2</accession>
<dbReference type="Gene3D" id="3.90.1590.10">
    <property type="entry name" value="glutathione-dependent formaldehyde- activating enzyme (gfa)"/>
    <property type="match status" value="1"/>
</dbReference>
<dbReference type="EMBL" id="JACHFM010000001">
    <property type="protein sequence ID" value="MBB5220993.1"/>
    <property type="molecule type" value="Genomic_DNA"/>
</dbReference>
<keyword evidence="7" id="KW-1185">Reference proteome</keyword>
<organism evidence="6 7">
    <name type="scientific">Amaricoccus macauensis</name>
    <dbReference type="NCBI Taxonomy" id="57001"/>
    <lineage>
        <taxon>Bacteria</taxon>
        <taxon>Pseudomonadati</taxon>
        <taxon>Pseudomonadota</taxon>
        <taxon>Alphaproteobacteria</taxon>
        <taxon>Rhodobacterales</taxon>
        <taxon>Paracoccaceae</taxon>
        <taxon>Amaricoccus</taxon>
    </lineage>
</organism>
<dbReference type="RefSeq" id="WP_246399513.1">
    <property type="nucleotide sequence ID" value="NZ_JACHFM010000001.1"/>
</dbReference>
<dbReference type="GO" id="GO:0046872">
    <property type="term" value="F:metal ion binding"/>
    <property type="evidence" value="ECO:0007669"/>
    <property type="project" value="UniProtKB-KW"/>
</dbReference>
<dbReference type="InterPro" id="IPR006913">
    <property type="entry name" value="CENP-V/GFA"/>
</dbReference>
<gene>
    <name evidence="6" type="ORF">HNP73_000914</name>
</gene>
<evidence type="ECO:0000256" key="4">
    <source>
        <dbReference type="ARBA" id="ARBA00023239"/>
    </source>
</evidence>
<name>A0A840SNK2_9RHOB</name>
<reference evidence="6 7" key="1">
    <citation type="submission" date="2020-08" db="EMBL/GenBank/DDBJ databases">
        <title>Genomic Encyclopedia of Type Strains, Phase IV (KMG-IV): sequencing the most valuable type-strain genomes for metagenomic binning, comparative biology and taxonomic classification.</title>
        <authorList>
            <person name="Goeker M."/>
        </authorList>
    </citation>
    <scope>NUCLEOTIDE SEQUENCE [LARGE SCALE GENOMIC DNA]</scope>
    <source>
        <strain evidence="6 7">DSM 101730</strain>
    </source>
</reference>
<feature type="domain" description="CENP-V/GFA" evidence="5">
    <location>
        <begin position="9"/>
        <end position="124"/>
    </location>
</feature>
<dbReference type="GO" id="GO:0016846">
    <property type="term" value="F:carbon-sulfur lyase activity"/>
    <property type="evidence" value="ECO:0007669"/>
    <property type="project" value="InterPro"/>
</dbReference>
<sequence length="148" mass="16438">MDEIRHEAMRGGCLCGAVRFETTLTATESHACHCEICRRWVGSALVCVTVPPDDIRFEGAENIRSYRSSEWAERAWCDRCGTTLYYHLLVGPQNYEVALGTFDAPNGVPMTLEIFIDRKPDGYAFAGDHPRWTKAETEAAFASAGEGT</sequence>
<keyword evidence="2" id="KW-0479">Metal-binding</keyword>
<keyword evidence="3" id="KW-0862">Zinc</keyword>
<evidence type="ECO:0000313" key="7">
    <source>
        <dbReference type="Proteomes" id="UP000549457"/>
    </source>
</evidence>
<keyword evidence="4" id="KW-0456">Lyase</keyword>
<dbReference type="PANTHER" id="PTHR33337">
    <property type="entry name" value="GFA DOMAIN-CONTAINING PROTEIN"/>
    <property type="match status" value="1"/>
</dbReference>
<evidence type="ECO:0000256" key="1">
    <source>
        <dbReference type="ARBA" id="ARBA00005495"/>
    </source>
</evidence>
<dbReference type="SUPFAM" id="SSF51316">
    <property type="entry name" value="Mss4-like"/>
    <property type="match status" value="1"/>
</dbReference>
<evidence type="ECO:0000313" key="6">
    <source>
        <dbReference type="EMBL" id="MBB5220993.1"/>
    </source>
</evidence>
<dbReference type="AlphaFoldDB" id="A0A840SNK2"/>
<protein>
    <recommendedName>
        <fullName evidence="5">CENP-V/GFA domain-containing protein</fullName>
    </recommendedName>
</protein>
<dbReference type="InterPro" id="IPR011057">
    <property type="entry name" value="Mss4-like_sf"/>
</dbReference>
<dbReference type="PANTHER" id="PTHR33337:SF40">
    <property type="entry name" value="CENP-V_GFA DOMAIN-CONTAINING PROTEIN-RELATED"/>
    <property type="match status" value="1"/>
</dbReference>
<evidence type="ECO:0000259" key="5">
    <source>
        <dbReference type="PROSITE" id="PS51891"/>
    </source>
</evidence>
<comment type="caution">
    <text evidence="6">The sequence shown here is derived from an EMBL/GenBank/DDBJ whole genome shotgun (WGS) entry which is preliminary data.</text>
</comment>
<dbReference type="PROSITE" id="PS51891">
    <property type="entry name" value="CENP_V_GFA"/>
    <property type="match status" value="1"/>
</dbReference>
<dbReference type="Proteomes" id="UP000549457">
    <property type="component" value="Unassembled WGS sequence"/>
</dbReference>
<evidence type="ECO:0000256" key="2">
    <source>
        <dbReference type="ARBA" id="ARBA00022723"/>
    </source>
</evidence>
<proteinExistence type="inferred from homology"/>
<dbReference type="Pfam" id="PF04828">
    <property type="entry name" value="GFA"/>
    <property type="match status" value="1"/>
</dbReference>
<comment type="similarity">
    <text evidence="1">Belongs to the Gfa family.</text>
</comment>
<evidence type="ECO:0000256" key="3">
    <source>
        <dbReference type="ARBA" id="ARBA00022833"/>
    </source>
</evidence>